<comment type="caution">
    <text evidence="2">The sequence shown here is derived from an EMBL/GenBank/DDBJ whole genome shotgun (WGS) entry which is preliminary data.</text>
</comment>
<proteinExistence type="predicted"/>
<keyword evidence="1" id="KW-0732">Signal</keyword>
<evidence type="ECO:0000313" key="2">
    <source>
        <dbReference type="EMBL" id="PWR00523.1"/>
    </source>
</evidence>
<dbReference type="AlphaFoldDB" id="A0A317CVZ8"/>
<accession>A0A317CVZ8</accession>
<organism evidence="2 3">
    <name type="scientific">Leucothrix pacifica</name>
    <dbReference type="NCBI Taxonomy" id="1247513"/>
    <lineage>
        <taxon>Bacteria</taxon>
        <taxon>Pseudomonadati</taxon>
        <taxon>Pseudomonadota</taxon>
        <taxon>Gammaproteobacteria</taxon>
        <taxon>Thiotrichales</taxon>
        <taxon>Thiotrichaceae</taxon>
        <taxon>Leucothrix</taxon>
    </lineage>
</organism>
<name>A0A317CVZ8_9GAMM</name>
<dbReference type="RefSeq" id="WP_109835894.1">
    <property type="nucleotide sequence ID" value="NZ_QGKM01000003.1"/>
</dbReference>
<keyword evidence="3" id="KW-1185">Reference proteome</keyword>
<evidence type="ECO:0008006" key="4">
    <source>
        <dbReference type="Google" id="ProtNLM"/>
    </source>
</evidence>
<dbReference type="OrthoDB" id="9845191at2"/>
<dbReference type="Proteomes" id="UP000245539">
    <property type="component" value="Unassembled WGS sequence"/>
</dbReference>
<evidence type="ECO:0000256" key="1">
    <source>
        <dbReference type="SAM" id="SignalP"/>
    </source>
</evidence>
<sequence length="110" mass="12657">MMNVNKWLIVASLMLMADSAMAVDKSKLYGQWKGISGSSIKIHFKKDMRYVYQYKMLTFSGKWSVSNNDITLNYKVLGSQRKKRASFSLNRGFLTLRSNEHANVVLKKVN</sequence>
<feature type="signal peptide" evidence="1">
    <location>
        <begin position="1"/>
        <end position="22"/>
    </location>
</feature>
<gene>
    <name evidence="2" type="ORF">DKW60_01510</name>
</gene>
<feature type="chain" id="PRO_5016297384" description="DUF5640 domain-containing protein" evidence="1">
    <location>
        <begin position="23"/>
        <end position="110"/>
    </location>
</feature>
<dbReference type="EMBL" id="QGKM01000003">
    <property type="protein sequence ID" value="PWR00523.1"/>
    <property type="molecule type" value="Genomic_DNA"/>
</dbReference>
<protein>
    <recommendedName>
        <fullName evidence="4">DUF5640 domain-containing protein</fullName>
    </recommendedName>
</protein>
<evidence type="ECO:0000313" key="3">
    <source>
        <dbReference type="Proteomes" id="UP000245539"/>
    </source>
</evidence>
<reference evidence="2 3" key="1">
    <citation type="submission" date="2018-05" db="EMBL/GenBank/DDBJ databases">
        <title>Leucothrix arctica sp. nov., isolated from Arctic seawater.</title>
        <authorList>
            <person name="Choi A."/>
            <person name="Baek K."/>
        </authorList>
    </citation>
    <scope>NUCLEOTIDE SEQUENCE [LARGE SCALE GENOMIC DNA]</scope>
    <source>
        <strain evidence="2 3">JCM 18388</strain>
    </source>
</reference>